<keyword evidence="2" id="KW-0732">Signal</keyword>
<feature type="chain" id="PRO_5036263027" description="Cyclase family protein" evidence="2">
    <location>
        <begin position="26"/>
        <end position="124"/>
    </location>
</feature>
<reference evidence="3" key="1">
    <citation type="submission" date="2021-05" db="EMBL/GenBank/DDBJ databases">
        <authorList>
            <person name="Alioto T."/>
            <person name="Alioto T."/>
            <person name="Gomez Garrido J."/>
        </authorList>
    </citation>
    <scope>NUCLEOTIDE SEQUENCE</scope>
</reference>
<dbReference type="SUPFAM" id="SSF102198">
    <property type="entry name" value="Putative cyclase"/>
    <property type="match status" value="1"/>
</dbReference>
<dbReference type="EMBL" id="HBUF01603950">
    <property type="protein sequence ID" value="CAG6776997.1"/>
    <property type="molecule type" value="Transcribed_RNA"/>
</dbReference>
<proteinExistence type="inferred from homology"/>
<comment type="similarity">
    <text evidence="1">Belongs to the Cyclase 1 superfamily.</text>
</comment>
<sequence length="124" mass="14092">MTVRSSKAIFFTVLTLFSVAAPIHGENLREPETKSPVKNFTKPVDLSYNVDEETTVWDTNVKYKRDKIIAGHYIPPDNHWYAENVFSLPEHIGTHLDAPYHFNEKGGKVADIPLELLFHIEGKG</sequence>
<dbReference type="GO" id="GO:0004061">
    <property type="term" value="F:arylformamidase activity"/>
    <property type="evidence" value="ECO:0007669"/>
    <property type="project" value="InterPro"/>
</dbReference>
<dbReference type="InterPro" id="IPR007325">
    <property type="entry name" value="KFase/CYL"/>
</dbReference>
<organism evidence="3">
    <name type="scientific">Cacopsylla melanoneura</name>
    <dbReference type="NCBI Taxonomy" id="428564"/>
    <lineage>
        <taxon>Eukaryota</taxon>
        <taxon>Metazoa</taxon>
        <taxon>Ecdysozoa</taxon>
        <taxon>Arthropoda</taxon>
        <taxon>Hexapoda</taxon>
        <taxon>Insecta</taxon>
        <taxon>Pterygota</taxon>
        <taxon>Neoptera</taxon>
        <taxon>Paraneoptera</taxon>
        <taxon>Hemiptera</taxon>
        <taxon>Sternorrhyncha</taxon>
        <taxon>Psylloidea</taxon>
        <taxon>Psyllidae</taxon>
        <taxon>Psyllinae</taxon>
        <taxon>Cacopsylla</taxon>
    </lineage>
</organism>
<dbReference type="Gene3D" id="3.50.30.50">
    <property type="entry name" value="Putative cyclase"/>
    <property type="match status" value="1"/>
</dbReference>
<dbReference type="EMBL" id="HBUF01603951">
    <property type="protein sequence ID" value="CAG6776998.1"/>
    <property type="molecule type" value="Transcribed_RNA"/>
</dbReference>
<feature type="signal peptide" evidence="2">
    <location>
        <begin position="1"/>
        <end position="25"/>
    </location>
</feature>
<evidence type="ECO:0008006" key="4">
    <source>
        <dbReference type="Google" id="ProtNLM"/>
    </source>
</evidence>
<name>A0A8D9F464_9HEMI</name>
<dbReference type="EMBL" id="HBUF01116493">
    <property type="protein sequence ID" value="CAG6641274.1"/>
    <property type="molecule type" value="Transcribed_RNA"/>
</dbReference>
<dbReference type="AlphaFoldDB" id="A0A8D9F464"/>
<evidence type="ECO:0000256" key="2">
    <source>
        <dbReference type="SAM" id="SignalP"/>
    </source>
</evidence>
<dbReference type="InterPro" id="IPR037175">
    <property type="entry name" value="KFase_sf"/>
</dbReference>
<evidence type="ECO:0000313" key="3">
    <source>
        <dbReference type="EMBL" id="CAG6776998.1"/>
    </source>
</evidence>
<evidence type="ECO:0000256" key="1">
    <source>
        <dbReference type="ARBA" id="ARBA00007865"/>
    </source>
</evidence>
<dbReference type="Pfam" id="PF04199">
    <property type="entry name" value="Cyclase"/>
    <property type="match status" value="1"/>
</dbReference>
<dbReference type="GO" id="GO:0019441">
    <property type="term" value="P:L-tryptophan catabolic process to kynurenine"/>
    <property type="evidence" value="ECO:0007669"/>
    <property type="project" value="InterPro"/>
</dbReference>
<protein>
    <recommendedName>
        <fullName evidence="4">Cyclase family protein</fullName>
    </recommendedName>
</protein>
<accession>A0A8D9F464</accession>